<protein>
    <recommendedName>
        <fullName evidence="4">PDEase domain-containing protein</fullName>
    </recommendedName>
</protein>
<dbReference type="SUPFAM" id="SSF109604">
    <property type="entry name" value="HD-domain/PDEase-like"/>
    <property type="match status" value="1"/>
</dbReference>
<proteinExistence type="predicted"/>
<evidence type="ECO:0000256" key="1">
    <source>
        <dbReference type="ARBA" id="ARBA00022723"/>
    </source>
</evidence>
<dbReference type="PANTHER" id="PTHR11347">
    <property type="entry name" value="CYCLIC NUCLEOTIDE PHOSPHODIESTERASE"/>
    <property type="match status" value="1"/>
</dbReference>
<accession>H2ZJ61</accession>
<dbReference type="OMA" id="WAYRISE"/>
<dbReference type="STRING" id="51511.ENSCSAVP00000017627"/>
<sequence length="140" mass="16003">MTLRQSIIDMVLATELSKHFEHVNKFISIVTKNNNSSNPDQDTCSGTGRATSGQNASVTHELKTLIKRVMIKVADVINPARKTPLCVEWARRISEEYFAQTDEEKRLGLPVVMPHFDRNTCSMPKSQMTFMDYFLTDMFE</sequence>
<organism evidence="5 6">
    <name type="scientific">Ciona savignyi</name>
    <name type="common">Pacific transparent sea squirt</name>
    <dbReference type="NCBI Taxonomy" id="51511"/>
    <lineage>
        <taxon>Eukaryota</taxon>
        <taxon>Metazoa</taxon>
        <taxon>Chordata</taxon>
        <taxon>Tunicata</taxon>
        <taxon>Ascidiacea</taxon>
        <taxon>Phlebobranchia</taxon>
        <taxon>Cionidae</taxon>
        <taxon>Ciona</taxon>
    </lineage>
</organism>
<evidence type="ECO:0000313" key="6">
    <source>
        <dbReference type="Proteomes" id="UP000007875"/>
    </source>
</evidence>
<dbReference type="GO" id="GO:0007165">
    <property type="term" value="P:signal transduction"/>
    <property type="evidence" value="ECO:0007669"/>
    <property type="project" value="InterPro"/>
</dbReference>
<dbReference type="PROSITE" id="PS51845">
    <property type="entry name" value="PDEASE_I_2"/>
    <property type="match status" value="1"/>
</dbReference>
<dbReference type="GO" id="GO:0004114">
    <property type="term" value="F:3',5'-cyclic-nucleotide phosphodiesterase activity"/>
    <property type="evidence" value="ECO:0007669"/>
    <property type="project" value="InterPro"/>
</dbReference>
<dbReference type="HOGENOM" id="CLU_1839592_0_0_1"/>
<dbReference type="Pfam" id="PF00233">
    <property type="entry name" value="PDEase_I"/>
    <property type="match status" value="1"/>
</dbReference>
<reference evidence="5" key="2">
    <citation type="submission" date="2025-08" db="UniProtKB">
        <authorList>
            <consortium name="Ensembl"/>
        </authorList>
    </citation>
    <scope>IDENTIFICATION</scope>
</reference>
<dbReference type="GO" id="GO:0046872">
    <property type="term" value="F:metal ion binding"/>
    <property type="evidence" value="ECO:0007669"/>
    <property type="project" value="UniProtKB-KW"/>
</dbReference>
<reference evidence="5" key="3">
    <citation type="submission" date="2025-09" db="UniProtKB">
        <authorList>
            <consortium name="Ensembl"/>
        </authorList>
    </citation>
    <scope>IDENTIFICATION</scope>
</reference>
<name>H2ZJ61_CIOSA</name>
<evidence type="ECO:0000256" key="3">
    <source>
        <dbReference type="SAM" id="MobiDB-lite"/>
    </source>
</evidence>
<dbReference type="Gene3D" id="1.10.1300.10">
    <property type="entry name" value="3'5'-cyclic nucleotide phosphodiesterase, catalytic domain"/>
    <property type="match status" value="1"/>
</dbReference>
<dbReference type="Proteomes" id="UP000007875">
    <property type="component" value="Unassembled WGS sequence"/>
</dbReference>
<keyword evidence="2" id="KW-0378">Hydrolase</keyword>
<dbReference type="InterPro" id="IPR036971">
    <property type="entry name" value="PDEase_catalytic_dom_sf"/>
</dbReference>
<dbReference type="eggNOG" id="KOG1229">
    <property type="taxonomic scope" value="Eukaryota"/>
</dbReference>
<reference evidence="6" key="1">
    <citation type="submission" date="2003-08" db="EMBL/GenBank/DDBJ databases">
        <authorList>
            <person name="Birren B."/>
            <person name="Nusbaum C."/>
            <person name="Abebe A."/>
            <person name="Abouelleil A."/>
            <person name="Adekoya E."/>
            <person name="Ait-zahra M."/>
            <person name="Allen N."/>
            <person name="Allen T."/>
            <person name="An P."/>
            <person name="Anderson M."/>
            <person name="Anderson S."/>
            <person name="Arachchi H."/>
            <person name="Armbruster J."/>
            <person name="Bachantsang P."/>
            <person name="Baldwin J."/>
            <person name="Barry A."/>
            <person name="Bayul T."/>
            <person name="Blitshsteyn B."/>
            <person name="Bloom T."/>
            <person name="Blye J."/>
            <person name="Boguslavskiy L."/>
            <person name="Borowsky M."/>
            <person name="Boukhgalter B."/>
            <person name="Brunache A."/>
            <person name="Butler J."/>
            <person name="Calixte N."/>
            <person name="Calvo S."/>
            <person name="Camarata J."/>
            <person name="Campo K."/>
            <person name="Chang J."/>
            <person name="Cheshatsang Y."/>
            <person name="Citroen M."/>
            <person name="Collymore A."/>
            <person name="Considine T."/>
            <person name="Cook A."/>
            <person name="Cooke P."/>
            <person name="Corum B."/>
            <person name="Cuomo C."/>
            <person name="David R."/>
            <person name="Dawoe T."/>
            <person name="Degray S."/>
            <person name="Dodge S."/>
            <person name="Dooley K."/>
            <person name="Dorje P."/>
            <person name="Dorjee K."/>
            <person name="Dorris L."/>
            <person name="Duffey N."/>
            <person name="Dupes A."/>
            <person name="Elkins T."/>
            <person name="Engels R."/>
            <person name="Erickson J."/>
            <person name="Farina A."/>
            <person name="Faro S."/>
            <person name="Ferreira P."/>
            <person name="Fischer H."/>
            <person name="Fitzgerald M."/>
            <person name="Foley K."/>
            <person name="Gage D."/>
            <person name="Galagan J."/>
            <person name="Gearin G."/>
            <person name="Gnerre S."/>
            <person name="Gnirke A."/>
            <person name="Goyette A."/>
            <person name="Graham J."/>
            <person name="Grandbois E."/>
            <person name="Gyaltsen K."/>
            <person name="Hafez N."/>
            <person name="Hagopian D."/>
            <person name="Hagos B."/>
            <person name="Hall J."/>
            <person name="Hatcher B."/>
            <person name="Heller A."/>
            <person name="Higgins H."/>
            <person name="Honan T."/>
            <person name="Horn A."/>
            <person name="Houde N."/>
            <person name="Hughes L."/>
            <person name="Hulme W."/>
            <person name="Husby E."/>
            <person name="Iliev I."/>
            <person name="Jaffe D."/>
            <person name="Jones C."/>
            <person name="Kamal M."/>
            <person name="Kamat A."/>
            <person name="Kamvysselis M."/>
            <person name="Karlsson E."/>
            <person name="Kells C."/>
            <person name="Kieu A."/>
            <person name="Kisner P."/>
            <person name="Kodira C."/>
            <person name="Kulbokas E."/>
            <person name="Labutti K."/>
            <person name="Lama D."/>
            <person name="Landers T."/>
            <person name="Leger J."/>
            <person name="Levine S."/>
            <person name="Lewis D."/>
            <person name="Lewis T."/>
            <person name="Lindblad-toh K."/>
            <person name="Liu X."/>
            <person name="Lokyitsang T."/>
            <person name="Lokyitsang Y."/>
            <person name="Lucien O."/>
            <person name="Lui A."/>
            <person name="Ma L.J."/>
            <person name="Mabbitt R."/>
            <person name="Macdonald J."/>
            <person name="Maclean C."/>
            <person name="Major J."/>
            <person name="Manning J."/>
            <person name="Marabella R."/>
            <person name="Maru K."/>
            <person name="Matthews C."/>
            <person name="Mauceli E."/>
            <person name="Mccarthy M."/>
            <person name="Mcdonough S."/>
            <person name="Mcghee T."/>
            <person name="Meldrim J."/>
            <person name="Meneus L."/>
            <person name="Mesirov J."/>
            <person name="Mihalev A."/>
            <person name="Mihova T."/>
            <person name="Mikkelsen T."/>
            <person name="Mlenga V."/>
            <person name="Moru K."/>
            <person name="Mozes J."/>
            <person name="Mulrain L."/>
            <person name="Munson G."/>
            <person name="Naylor J."/>
            <person name="Newes C."/>
            <person name="Nguyen C."/>
            <person name="Nguyen N."/>
            <person name="Nguyen T."/>
            <person name="Nicol R."/>
            <person name="Nielsen C."/>
            <person name="Nizzari M."/>
            <person name="Norbu C."/>
            <person name="Norbu N."/>
            <person name="O'donnell P."/>
            <person name="Okoawo O."/>
            <person name="O'leary S."/>
            <person name="Omotosho B."/>
            <person name="O'neill K."/>
            <person name="Osman S."/>
            <person name="Parker S."/>
            <person name="Perrin D."/>
            <person name="Phunkhang P."/>
            <person name="Piqani B."/>
            <person name="Purcell S."/>
            <person name="Rachupka T."/>
            <person name="Ramasamy U."/>
            <person name="Rameau R."/>
            <person name="Ray V."/>
            <person name="Raymond C."/>
            <person name="Retta R."/>
            <person name="Richardson S."/>
            <person name="Rise C."/>
            <person name="Rodriguez J."/>
            <person name="Rogers J."/>
            <person name="Rogov P."/>
            <person name="Rutman M."/>
            <person name="Schupbach R."/>
            <person name="Seaman C."/>
            <person name="Settipalli S."/>
            <person name="Sharpe T."/>
            <person name="Sheridan J."/>
            <person name="Sherpa N."/>
            <person name="Shi J."/>
            <person name="Smirnov S."/>
            <person name="Smith C."/>
            <person name="Sougnez C."/>
            <person name="Spencer B."/>
            <person name="Stalker J."/>
            <person name="Stange-thomann N."/>
            <person name="Stavropoulos S."/>
            <person name="Stetson K."/>
            <person name="Stone C."/>
            <person name="Stone S."/>
            <person name="Stubbs M."/>
            <person name="Talamas J."/>
            <person name="Tchuinga P."/>
            <person name="Tenzing P."/>
            <person name="Tesfaye S."/>
            <person name="Theodore J."/>
            <person name="Thoulutsang Y."/>
            <person name="Topham K."/>
            <person name="Towey S."/>
            <person name="Tsamla T."/>
            <person name="Tsomo N."/>
            <person name="Vallee D."/>
            <person name="Vassiliev H."/>
            <person name="Venkataraman V."/>
            <person name="Vinson J."/>
            <person name="Vo A."/>
            <person name="Wade C."/>
            <person name="Wang S."/>
            <person name="Wangchuk T."/>
            <person name="Wangdi T."/>
            <person name="Whittaker C."/>
            <person name="Wilkinson J."/>
            <person name="Wu Y."/>
            <person name="Wyman D."/>
            <person name="Yadav S."/>
            <person name="Yang S."/>
            <person name="Yang X."/>
            <person name="Yeager S."/>
            <person name="Yee E."/>
            <person name="Young G."/>
            <person name="Zainoun J."/>
            <person name="Zembeck L."/>
            <person name="Zimmer A."/>
            <person name="Zody M."/>
            <person name="Lander E."/>
        </authorList>
    </citation>
    <scope>NUCLEOTIDE SEQUENCE [LARGE SCALE GENOMIC DNA]</scope>
</reference>
<keyword evidence="6" id="KW-1185">Reference proteome</keyword>
<dbReference type="GeneTree" id="ENSGT00940000168652"/>
<dbReference type="AlphaFoldDB" id="H2ZJ61"/>
<dbReference type="InParanoid" id="H2ZJ61"/>
<evidence type="ECO:0000259" key="4">
    <source>
        <dbReference type="PROSITE" id="PS51845"/>
    </source>
</evidence>
<dbReference type="InterPro" id="IPR002073">
    <property type="entry name" value="PDEase_catalytic_dom"/>
</dbReference>
<evidence type="ECO:0000256" key="2">
    <source>
        <dbReference type="ARBA" id="ARBA00022801"/>
    </source>
</evidence>
<feature type="region of interest" description="Disordered" evidence="3">
    <location>
        <begin position="34"/>
        <end position="55"/>
    </location>
</feature>
<dbReference type="Ensembl" id="ENSCSAVT00000017819.1">
    <property type="protein sequence ID" value="ENSCSAVP00000017627.1"/>
    <property type="gene ID" value="ENSCSAVG00000010375.1"/>
</dbReference>
<feature type="domain" description="PDEase" evidence="4">
    <location>
        <begin position="1"/>
        <end position="140"/>
    </location>
</feature>
<evidence type="ECO:0000313" key="5">
    <source>
        <dbReference type="Ensembl" id="ENSCSAVP00000017627.1"/>
    </source>
</evidence>
<keyword evidence="1" id="KW-0479">Metal-binding</keyword>